<proteinExistence type="predicted"/>
<protein>
    <recommendedName>
        <fullName evidence="3">DUF4258 domain-containing protein</fullName>
    </recommendedName>
</protein>
<sequence>MTHEPLSTDTLLTLIPQLALQGNIILSSHAEQRLTQPDRNFTFERLQFILKHPMNITPEWDDERKVYKYKVKGFNKRHAVVSLIISNTYIKVVTVF</sequence>
<evidence type="ECO:0000313" key="2">
    <source>
        <dbReference type="Proteomes" id="UP000249204"/>
    </source>
</evidence>
<name>A0A2W6NNN6_9BACL</name>
<dbReference type="AlphaFoldDB" id="A0A2W6NNN6"/>
<dbReference type="EMBL" id="QKWW01000006">
    <property type="protein sequence ID" value="PZT57479.1"/>
    <property type="molecule type" value="Genomic_DNA"/>
</dbReference>
<comment type="caution">
    <text evidence="1">The sequence shown here is derived from an EMBL/GenBank/DDBJ whole genome shotgun (WGS) entry which is preliminary data.</text>
</comment>
<dbReference type="RefSeq" id="WP_111268630.1">
    <property type="nucleotide sequence ID" value="NZ_QKWW01000006.1"/>
</dbReference>
<accession>A0A2W6NNN6</accession>
<reference evidence="1 2" key="1">
    <citation type="submission" date="2018-06" db="EMBL/GenBank/DDBJ databases">
        <title>Isolation of heavy metals resistant Paenibacillus silvae NC2 from Gold-Copper mine in ZiJin, China.</title>
        <authorList>
            <person name="Xu J."/>
            <person name="Mazhar H.S."/>
            <person name="Rensing C."/>
        </authorList>
    </citation>
    <scope>NUCLEOTIDE SEQUENCE [LARGE SCALE GENOMIC DNA]</scope>
    <source>
        <strain evidence="1 2">NC2</strain>
    </source>
</reference>
<organism evidence="1 2">
    <name type="scientific">Paenibacillus silvae</name>
    <dbReference type="NCBI Taxonomy" id="1325358"/>
    <lineage>
        <taxon>Bacteria</taxon>
        <taxon>Bacillati</taxon>
        <taxon>Bacillota</taxon>
        <taxon>Bacilli</taxon>
        <taxon>Bacillales</taxon>
        <taxon>Paenibacillaceae</taxon>
        <taxon>Paenibacillus</taxon>
    </lineage>
</organism>
<evidence type="ECO:0000313" key="1">
    <source>
        <dbReference type="EMBL" id="PZT57479.1"/>
    </source>
</evidence>
<evidence type="ECO:0008006" key="3">
    <source>
        <dbReference type="Google" id="ProtNLM"/>
    </source>
</evidence>
<gene>
    <name evidence="1" type="ORF">DN757_02145</name>
</gene>
<dbReference type="Proteomes" id="UP000249204">
    <property type="component" value="Unassembled WGS sequence"/>
</dbReference>